<dbReference type="GO" id="GO:0017046">
    <property type="term" value="F:peptide hormone binding"/>
    <property type="evidence" value="ECO:0007669"/>
    <property type="project" value="TreeGrafter"/>
</dbReference>
<evidence type="ECO:0000256" key="1">
    <source>
        <dbReference type="ARBA" id="ARBA00004370"/>
    </source>
</evidence>
<feature type="transmembrane region" description="Helical" evidence="5">
    <location>
        <begin position="675"/>
        <end position="694"/>
    </location>
</feature>
<accession>R7UCI3</accession>
<evidence type="ECO:0000256" key="3">
    <source>
        <dbReference type="ARBA" id="ARBA00022989"/>
    </source>
</evidence>
<dbReference type="InterPro" id="IPR028082">
    <property type="entry name" value="Peripla_BP_I"/>
</dbReference>
<dbReference type="InterPro" id="IPR052612">
    <property type="entry name" value="ANP_Clearance_Receptor"/>
</dbReference>
<sequence length="791" mass="89558">MGLFLLSQKKTLPLSTLSGLGRGSFSDDPSWNVRYRGCKVPSGVDNVMDFYEIDDVDAVVGGSCSKVCIPSGHFLRYVNVPFFTSACVDPQMSNQQIYPTVVRVMPSIERMASAVVSMCDFYGWKQIVLLTETDGVCEFGAQSMVESLRAINVTVTEWIRAPPKSDDIKPDMIHNYLDRIRDRGRIVVMCHDEVIISQIMIRAEAMGMAGSDYVYFYYSLIPYEFTDKPWGTTNLMELWDGEADTSEQHVDTKNLTTAEKTLRRAFKALRPINMADLYQSDFRTFNKDIEEMLKGPPWNNPNAKLGTRYVSSFLFDATYAYLLAVNASVTEGTDWKDGRHIVDRCKGMSFMGKTGQVFLNEDAVREPNYWVYRYEPSKDKNIPFARVQMTKPYSERFILIADEEWGTADGEAPKDVPECGFKNEFCPEDDTGRRLTTYLSIAGGLLLAVVVVGLVIVQRKKNLESELLQRLWYVPYKELEFLHRGNMASSFLSFQSASRTMSKLSVCEDSENAPTFESSSANVANLRGVTVYVKRVNCKSSIVLGREDLLELKLLCLHNVTSVITMRVMPVILEAERKLRFSQLFACEGKTGQVFLNEDAVREPNYWVYRYEPSKDKNIPFARVQMTKPYSERFILIADEEWGTADGEAPKDVPECGFKNEFCPEDDTGRRLTTYLSIAGGLLLAVVVVGLVIVQRKKNLESELLQRLWYVPYKELEFLHRGNMASSFLSFQSASRTMSKLSVCEDSENAPTFESSSANVANLRGVTVYVKRVNCKSSIVLGREDLLELKL</sequence>
<evidence type="ECO:0000259" key="6">
    <source>
        <dbReference type="Pfam" id="PF01094"/>
    </source>
</evidence>
<keyword evidence="3 5" id="KW-1133">Transmembrane helix</keyword>
<dbReference type="PANTHER" id="PTHR44755:SF8">
    <property type="entry name" value="RECEPTOR LIGAND BINDING REGION DOMAIN-CONTAINING PROTEIN"/>
    <property type="match status" value="1"/>
</dbReference>
<reference evidence="8" key="3">
    <citation type="submission" date="2015-06" db="UniProtKB">
        <authorList>
            <consortium name="EnsemblMetazoa"/>
        </authorList>
    </citation>
    <scope>IDENTIFICATION</scope>
</reference>
<dbReference type="OrthoDB" id="1890790at2759"/>
<evidence type="ECO:0000313" key="8">
    <source>
        <dbReference type="EnsemblMetazoa" id="CapteP187543"/>
    </source>
</evidence>
<evidence type="ECO:0000313" key="7">
    <source>
        <dbReference type="EMBL" id="ELU04090.1"/>
    </source>
</evidence>
<dbReference type="Proteomes" id="UP000014760">
    <property type="component" value="Unassembled WGS sequence"/>
</dbReference>
<keyword evidence="2 5" id="KW-0812">Transmembrane</keyword>
<protein>
    <recommendedName>
        <fullName evidence="6">Receptor ligand binding region domain-containing protein</fullName>
    </recommendedName>
</protein>
<keyword evidence="4 5" id="KW-0472">Membrane</keyword>
<dbReference type="EMBL" id="KB302615">
    <property type="protein sequence ID" value="ELU04090.1"/>
    <property type="molecule type" value="Genomic_DNA"/>
</dbReference>
<reference evidence="7 9" key="2">
    <citation type="journal article" date="2013" name="Nature">
        <title>Insights into bilaterian evolution from three spiralian genomes.</title>
        <authorList>
            <person name="Simakov O."/>
            <person name="Marletaz F."/>
            <person name="Cho S.J."/>
            <person name="Edsinger-Gonzales E."/>
            <person name="Havlak P."/>
            <person name="Hellsten U."/>
            <person name="Kuo D.H."/>
            <person name="Larsson T."/>
            <person name="Lv J."/>
            <person name="Arendt D."/>
            <person name="Savage R."/>
            <person name="Osoegawa K."/>
            <person name="de Jong P."/>
            <person name="Grimwood J."/>
            <person name="Chapman J.A."/>
            <person name="Shapiro H."/>
            <person name="Aerts A."/>
            <person name="Otillar R.P."/>
            <person name="Terry A.Y."/>
            <person name="Boore J.L."/>
            <person name="Grigoriev I.V."/>
            <person name="Lindberg D.R."/>
            <person name="Seaver E.C."/>
            <person name="Weisblat D.A."/>
            <person name="Putnam N.H."/>
            <person name="Rokhsar D.S."/>
        </authorList>
    </citation>
    <scope>NUCLEOTIDE SEQUENCE</scope>
    <source>
        <strain evidence="7 9">I ESC-2004</strain>
    </source>
</reference>
<dbReference type="GO" id="GO:0038023">
    <property type="term" value="F:signaling receptor activity"/>
    <property type="evidence" value="ECO:0007669"/>
    <property type="project" value="TreeGrafter"/>
</dbReference>
<feature type="transmembrane region" description="Helical" evidence="5">
    <location>
        <begin position="435"/>
        <end position="457"/>
    </location>
</feature>
<evidence type="ECO:0000256" key="2">
    <source>
        <dbReference type="ARBA" id="ARBA00022692"/>
    </source>
</evidence>
<proteinExistence type="predicted"/>
<dbReference type="STRING" id="283909.R7UCI3"/>
<dbReference type="CDD" id="cd06352">
    <property type="entry name" value="PBP1_NPR_GC-like"/>
    <property type="match status" value="1"/>
</dbReference>
<feature type="domain" description="Receptor ligand binding region" evidence="6">
    <location>
        <begin position="33"/>
        <end position="375"/>
    </location>
</feature>
<dbReference type="Pfam" id="PF01094">
    <property type="entry name" value="ANF_receptor"/>
    <property type="match status" value="1"/>
</dbReference>
<dbReference type="EMBL" id="AMQN01001442">
    <property type="status" value="NOT_ANNOTATED_CDS"/>
    <property type="molecule type" value="Genomic_DNA"/>
</dbReference>
<evidence type="ECO:0000256" key="5">
    <source>
        <dbReference type="SAM" id="Phobius"/>
    </source>
</evidence>
<keyword evidence="9" id="KW-1185">Reference proteome</keyword>
<dbReference type="EnsemblMetazoa" id="CapteT187543">
    <property type="protein sequence ID" value="CapteP187543"/>
    <property type="gene ID" value="CapteG187543"/>
</dbReference>
<gene>
    <name evidence="7" type="ORF">CAPTEDRAFT_187543</name>
</gene>
<evidence type="ECO:0000313" key="9">
    <source>
        <dbReference type="Proteomes" id="UP000014760"/>
    </source>
</evidence>
<dbReference type="GO" id="GO:0007165">
    <property type="term" value="P:signal transduction"/>
    <property type="evidence" value="ECO:0007669"/>
    <property type="project" value="TreeGrafter"/>
</dbReference>
<evidence type="ECO:0000256" key="4">
    <source>
        <dbReference type="ARBA" id="ARBA00023136"/>
    </source>
</evidence>
<dbReference type="GO" id="GO:0016020">
    <property type="term" value="C:membrane"/>
    <property type="evidence" value="ECO:0007669"/>
    <property type="project" value="UniProtKB-SubCell"/>
</dbReference>
<dbReference type="PANTHER" id="PTHR44755">
    <property type="entry name" value="NATRIURETIC PEPTIDE RECEPTOR 3-RELATED"/>
    <property type="match status" value="1"/>
</dbReference>
<dbReference type="HOGENOM" id="CLU_355125_0_0_1"/>
<comment type="subcellular location">
    <subcellularLocation>
        <location evidence="1">Membrane</location>
    </subcellularLocation>
</comment>
<feature type="non-terminal residue" evidence="7">
    <location>
        <position position="791"/>
    </location>
</feature>
<dbReference type="Gene3D" id="3.40.50.2300">
    <property type="match status" value="2"/>
</dbReference>
<organism evidence="7">
    <name type="scientific">Capitella teleta</name>
    <name type="common">Polychaete worm</name>
    <dbReference type="NCBI Taxonomy" id="283909"/>
    <lineage>
        <taxon>Eukaryota</taxon>
        <taxon>Metazoa</taxon>
        <taxon>Spiralia</taxon>
        <taxon>Lophotrochozoa</taxon>
        <taxon>Annelida</taxon>
        <taxon>Polychaeta</taxon>
        <taxon>Sedentaria</taxon>
        <taxon>Scolecida</taxon>
        <taxon>Capitellidae</taxon>
        <taxon>Capitella</taxon>
    </lineage>
</organism>
<name>R7UCI3_CAPTE</name>
<dbReference type="AlphaFoldDB" id="R7UCI3"/>
<dbReference type="EMBL" id="AMQN01001443">
    <property type="status" value="NOT_ANNOTATED_CDS"/>
    <property type="molecule type" value="Genomic_DNA"/>
</dbReference>
<dbReference type="InterPro" id="IPR001828">
    <property type="entry name" value="ANF_lig-bd_rcpt"/>
</dbReference>
<reference evidence="9" key="1">
    <citation type="submission" date="2012-12" db="EMBL/GenBank/DDBJ databases">
        <authorList>
            <person name="Hellsten U."/>
            <person name="Grimwood J."/>
            <person name="Chapman J.A."/>
            <person name="Shapiro H."/>
            <person name="Aerts A."/>
            <person name="Otillar R.P."/>
            <person name="Terry A.Y."/>
            <person name="Boore J.L."/>
            <person name="Simakov O."/>
            <person name="Marletaz F."/>
            <person name="Cho S.-J."/>
            <person name="Edsinger-Gonzales E."/>
            <person name="Havlak P."/>
            <person name="Kuo D.-H."/>
            <person name="Larsson T."/>
            <person name="Lv J."/>
            <person name="Arendt D."/>
            <person name="Savage R."/>
            <person name="Osoegawa K."/>
            <person name="de Jong P."/>
            <person name="Lindberg D.R."/>
            <person name="Seaver E.C."/>
            <person name="Weisblat D.A."/>
            <person name="Putnam N.H."/>
            <person name="Grigoriev I.V."/>
            <person name="Rokhsar D.S."/>
        </authorList>
    </citation>
    <scope>NUCLEOTIDE SEQUENCE</scope>
    <source>
        <strain evidence="9">I ESC-2004</strain>
    </source>
</reference>
<dbReference type="SUPFAM" id="SSF53822">
    <property type="entry name" value="Periplasmic binding protein-like I"/>
    <property type="match status" value="1"/>
</dbReference>